<evidence type="ECO:0000313" key="6">
    <source>
        <dbReference type="EMBL" id="KAL2087629.1"/>
    </source>
</evidence>
<feature type="chain" id="PRO_5044836754" description="Cystatin domain-containing protein" evidence="4">
    <location>
        <begin position="22"/>
        <end position="130"/>
    </location>
</feature>
<dbReference type="SUPFAM" id="SSF54403">
    <property type="entry name" value="Cystatin/monellin"/>
    <property type="match status" value="1"/>
</dbReference>
<accession>A0ABD1JKL8</accession>
<gene>
    <name evidence="6" type="ORF">ACEWY4_016457</name>
</gene>
<name>A0ABD1JKL8_9TELE</name>
<dbReference type="InterPro" id="IPR046350">
    <property type="entry name" value="Cystatin_sf"/>
</dbReference>
<evidence type="ECO:0000256" key="2">
    <source>
        <dbReference type="ARBA" id="ARBA00022690"/>
    </source>
</evidence>
<keyword evidence="3" id="KW-0789">Thiol protease inhibitor</keyword>
<dbReference type="Gene3D" id="3.10.450.10">
    <property type="match status" value="1"/>
</dbReference>
<dbReference type="CDD" id="cd00042">
    <property type="entry name" value="CY"/>
    <property type="match status" value="1"/>
</dbReference>
<dbReference type="Pfam" id="PF00031">
    <property type="entry name" value="Cystatin"/>
    <property type="match status" value="1"/>
</dbReference>
<feature type="signal peptide" evidence="4">
    <location>
        <begin position="1"/>
        <end position="21"/>
    </location>
</feature>
<dbReference type="SMART" id="SM00043">
    <property type="entry name" value="CY"/>
    <property type="match status" value="1"/>
</dbReference>
<dbReference type="PANTHER" id="PTHR46186:SF2">
    <property type="entry name" value="CYSTATIN"/>
    <property type="match status" value="1"/>
</dbReference>
<sequence>MTQSLRLLCVAALILVAMSMAAPVGEIVDPEDPEVQACASFALESLSFRDKAHQYSITRVVSVTKEPIGGGQYDMDVEVKKIPCNPEGENSCSPGSGDGQTLHCKFVVLTAPWKQQRILLRSSCSDESQN</sequence>
<feature type="domain" description="Cystatin" evidence="5">
    <location>
        <begin position="22"/>
        <end position="125"/>
    </location>
</feature>
<dbReference type="GO" id="GO:0004869">
    <property type="term" value="F:cysteine-type endopeptidase inhibitor activity"/>
    <property type="evidence" value="ECO:0007669"/>
    <property type="project" value="UniProtKB-KW"/>
</dbReference>
<evidence type="ECO:0000259" key="5">
    <source>
        <dbReference type="SMART" id="SM00043"/>
    </source>
</evidence>
<dbReference type="EMBL" id="JBHFQA010000014">
    <property type="protein sequence ID" value="KAL2087629.1"/>
    <property type="molecule type" value="Genomic_DNA"/>
</dbReference>
<comment type="similarity">
    <text evidence="1">Belongs to the cystatin family.</text>
</comment>
<evidence type="ECO:0000256" key="3">
    <source>
        <dbReference type="ARBA" id="ARBA00022704"/>
    </source>
</evidence>
<keyword evidence="4" id="KW-0732">Signal</keyword>
<dbReference type="AlphaFoldDB" id="A0ABD1JKL8"/>
<dbReference type="InterPro" id="IPR000010">
    <property type="entry name" value="Cystatin_dom"/>
</dbReference>
<evidence type="ECO:0000313" key="7">
    <source>
        <dbReference type="Proteomes" id="UP001591681"/>
    </source>
</evidence>
<organism evidence="6 7">
    <name type="scientific">Coilia grayii</name>
    <name type="common">Gray's grenadier anchovy</name>
    <dbReference type="NCBI Taxonomy" id="363190"/>
    <lineage>
        <taxon>Eukaryota</taxon>
        <taxon>Metazoa</taxon>
        <taxon>Chordata</taxon>
        <taxon>Craniata</taxon>
        <taxon>Vertebrata</taxon>
        <taxon>Euteleostomi</taxon>
        <taxon>Actinopterygii</taxon>
        <taxon>Neopterygii</taxon>
        <taxon>Teleostei</taxon>
        <taxon>Clupei</taxon>
        <taxon>Clupeiformes</taxon>
        <taxon>Clupeoidei</taxon>
        <taxon>Engraulidae</taxon>
        <taxon>Coilinae</taxon>
        <taxon>Coilia</taxon>
    </lineage>
</organism>
<keyword evidence="2" id="KW-0646">Protease inhibitor</keyword>
<keyword evidence="7" id="KW-1185">Reference proteome</keyword>
<dbReference type="PANTHER" id="PTHR46186">
    <property type="entry name" value="CYSTATIN"/>
    <property type="match status" value="1"/>
</dbReference>
<reference evidence="6 7" key="1">
    <citation type="submission" date="2024-09" db="EMBL/GenBank/DDBJ databases">
        <title>A chromosome-level genome assembly of Gray's grenadier anchovy, Coilia grayii.</title>
        <authorList>
            <person name="Fu Z."/>
        </authorList>
    </citation>
    <scope>NUCLEOTIDE SEQUENCE [LARGE SCALE GENOMIC DNA]</scope>
    <source>
        <strain evidence="6">G4</strain>
        <tissue evidence="6">Muscle</tissue>
    </source>
</reference>
<evidence type="ECO:0000256" key="1">
    <source>
        <dbReference type="ARBA" id="ARBA00009403"/>
    </source>
</evidence>
<protein>
    <recommendedName>
        <fullName evidence="5">Cystatin domain-containing protein</fullName>
    </recommendedName>
</protein>
<proteinExistence type="inferred from homology"/>
<evidence type="ECO:0000256" key="4">
    <source>
        <dbReference type="SAM" id="SignalP"/>
    </source>
</evidence>
<dbReference type="Proteomes" id="UP001591681">
    <property type="component" value="Unassembled WGS sequence"/>
</dbReference>
<comment type="caution">
    <text evidence="6">The sequence shown here is derived from an EMBL/GenBank/DDBJ whole genome shotgun (WGS) entry which is preliminary data.</text>
</comment>